<evidence type="ECO:0000313" key="1">
    <source>
        <dbReference type="EMBL" id="JAH96911.1"/>
    </source>
</evidence>
<accession>A0A0E9X372</accession>
<sequence>MECLSLKISRASANKQFEPKGKYSPLVSACTVKHAMSPFPQKALQSRDFMYMEEEWYKMNTCVSVCVS</sequence>
<name>A0A0E9X372_ANGAN</name>
<proteinExistence type="predicted"/>
<dbReference type="AlphaFoldDB" id="A0A0E9X372"/>
<reference evidence="1" key="1">
    <citation type="submission" date="2014-11" db="EMBL/GenBank/DDBJ databases">
        <authorList>
            <person name="Amaro Gonzalez C."/>
        </authorList>
    </citation>
    <scope>NUCLEOTIDE SEQUENCE</scope>
</reference>
<protein>
    <submittedName>
        <fullName evidence="1">Uncharacterized protein</fullName>
    </submittedName>
</protein>
<reference evidence="1" key="2">
    <citation type="journal article" date="2015" name="Fish Shellfish Immunol.">
        <title>Early steps in the European eel (Anguilla anguilla)-Vibrio vulnificus interaction in the gills: Role of the RtxA13 toxin.</title>
        <authorList>
            <person name="Callol A."/>
            <person name="Pajuelo D."/>
            <person name="Ebbesson L."/>
            <person name="Teles M."/>
            <person name="MacKenzie S."/>
            <person name="Amaro C."/>
        </authorList>
    </citation>
    <scope>NUCLEOTIDE SEQUENCE</scope>
</reference>
<organism evidence="1">
    <name type="scientific">Anguilla anguilla</name>
    <name type="common">European freshwater eel</name>
    <name type="synonym">Muraena anguilla</name>
    <dbReference type="NCBI Taxonomy" id="7936"/>
    <lineage>
        <taxon>Eukaryota</taxon>
        <taxon>Metazoa</taxon>
        <taxon>Chordata</taxon>
        <taxon>Craniata</taxon>
        <taxon>Vertebrata</taxon>
        <taxon>Euteleostomi</taxon>
        <taxon>Actinopterygii</taxon>
        <taxon>Neopterygii</taxon>
        <taxon>Teleostei</taxon>
        <taxon>Anguilliformes</taxon>
        <taxon>Anguillidae</taxon>
        <taxon>Anguilla</taxon>
    </lineage>
</organism>
<dbReference type="EMBL" id="GBXM01011666">
    <property type="protein sequence ID" value="JAH96911.1"/>
    <property type="molecule type" value="Transcribed_RNA"/>
</dbReference>